<organism evidence="2 3">
    <name type="scientific">Sphaerosporella brunnea</name>
    <dbReference type="NCBI Taxonomy" id="1250544"/>
    <lineage>
        <taxon>Eukaryota</taxon>
        <taxon>Fungi</taxon>
        <taxon>Dikarya</taxon>
        <taxon>Ascomycota</taxon>
        <taxon>Pezizomycotina</taxon>
        <taxon>Pezizomycetes</taxon>
        <taxon>Pezizales</taxon>
        <taxon>Pyronemataceae</taxon>
        <taxon>Sphaerosporella</taxon>
    </lineage>
</organism>
<evidence type="ECO:0000313" key="3">
    <source>
        <dbReference type="Proteomes" id="UP000326924"/>
    </source>
</evidence>
<dbReference type="EMBL" id="VXIS01000369">
    <property type="protein sequence ID" value="KAA8894068.1"/>
    <property type="molecule type" value="Genomic_DNA"/>
</dbReference>
<evidence type="ECO:0000313" key="2">
    <source>
        <dbReference type="EMBL" id="KAA8894068.1"/>
    </source>
</evidence>
<dbReference type="Proteomes" id="UP000326924">
    <property type="component" value="Unassembled WGS sequence"/>
</dbReference>
<name>A0A5J5EH84_9PEZI</name>
<dbReference type="AlphaFoldDB" id="A0A5J5EH84"/>
<gene>
    <name evidence="2" type="ORF">FN846DRAFT_1001765</name>
</gene>
<protein>
    <recommendedName>
        <fullName evidence="1">HNH nuclease domain-containing protein</fullName>
    </recommendedName>
</protein>
<feature type="domain" description="HNH nuclease" evidence="1">
    <location>
        <begin position="19"/>
        <end position="47"/>
    </location>
</feature>
<proteinExistence type="predicted"/>
<dbReference type="OrthoDB" id="2142759at2759"/>
<sequence>MAATVRFSRNRCKMAKTEKYIDNNCVENGIMLRADLHRMFDRFFWSIYPKTKVVVVFVPILEMMQLHGMKVKAKQGGFPPMKICQWHWDQCVVRCIQGFQ</sequence>
<dbReference type="InParanoid" id="A0A5J5EH84"/>
<keyword evidence="3" id="KW-1185">Reference proteome</keyword>
<dbReference type="InterPro" id="IPR003615">
    <property type="entry name" value="HNH_nuc"/>
</dbReference>
<accession>A0A5J5EH84</accession>
<evidence type="ECO:0000259" key="1">
    <source>
        <dbReference type="Pfam" id="PF13391"/>
    </source>
</evidence>
<reference evidence="2 3" key="1">
    <citation type="submission" date="2019-09" db="EMBL/GenBank/DDBJ databases">
        <title>Draft genome of the ectomycorrhizal ascomycete Sphaerosporella brunnea.</title>
        <authorList>
            <consortium name="DOE Joint Genome Institute"/>
            <person name="Benucci G.M."/>
            <person name="Marozzi G."/>
            <person name="Antonielli L."/>
            <person name="Sanchez S."/>
            <person name="Marco P."/>
            <person name="Wang X."/>
            <person name="Falini L.B."/>
            <person name="Barry K."/>
            <person name="Haridas S."/>
            <person name="Lipzen A."/>
            <person name="Labutti K."/>
            <person name="Grigoriev I.V."/>
            <person name="Murat C."/>
            <person name="Martin F."/>
            <person name="Albertini E."/>
            <person name="Donnini D."/>
            <person name="Bonito G."/>
        </authorList>
    </citation>
    <scope>NUCLEOTIDE SEQUENCE [LARGE SCALE GENOMIC DNA]</scope>
    <source>
        <strain evidence="2 3">Sb_GMNB300</strain>
    </source>
</reference>
<comment type="caution">
    <text evidence="2">The sequence shown here is derived from an EMBL/GenBank/DDBJ whole genome shotgun (WGS) entry which is preliminary data.</text>
</comment>
<dbReference type="Pfam" id="PF13391">
    <property type="entry name" value="HNH_2"/>
    <property type="match status" value="1"/>
</dbReference>